<keyword evidence="3" id="KW-1185">Reference proteome</keyword>
<dbReference type="EMBL" id="JAICCF010000004">
    <property type="protein sequence ID" value="MBW8687255.1"/>
    <property type="molecule type" value="Genomic_DNA"/>
</dbReference>
<proteinExistence type="predicted"/>
<dbReference type="SUPFAM" id="SSF55073">
    <property type="entry name" value="Nucleotide cyclase"/>
    <property type="match status" value="1"/>
</dbReference>
<gene>
    <name evidence="2" type="ORF">K1Y79_23155</name>
</gene>
<dbReference type="Gene3D" id="3.30.70.1230">
    <property type="entry name" value="Nucleotide cyclase"/>
    <property type="match status" value="1"/>
</dbReference>
<evidence type="ECO:0000313" key="3">
    <source>
        <dbReference type="Proteomes" id="UP000812961"/>
    </source>
</evidence>
<dbReference type="InterPro" id="IPR001054">
    <property type="entry name" value="A/G_cyclase"/>
</dbReference>
<name>A0ABS7GJ59_9BACT</name>
<comment type="caution">
    <text evidence="2">The sequence shown here is derived from an EMBL/GenBank/DDBJ whole genome shotgun (WGS) entry which is preliminary data.</text>
</comment>
<accession>A0ABS7GJ59</accession>
<protein>
    <submittedName>
        <fullName evidence="2">Adenylate/guanylate cyclase domain-containing protein</fullName>
    </submittedName>
</protein>
<feature type="domain" description="Guanylate cyclase" evidence="1">
    <location>
        <begin position="66"/>
        <end position="191"/>
    </location>
</feature>
<dbReference type="RefSeq" id="WP_220252576.1">
    <property type="nucleotide sequence ID" value="NZ_JAICCF010000004.1"/>
</dbReference>
<dbReference type="CDD" id="cd07302">
    <property type="entry name" value="CHD"/>
    <property type="match status" value="1"/>
</dbReference>
<reference evidence="2 3" key="1">
    <citation type="submission" date="2021-08" db="EMBL/GenBank/DDBJ databases">
        <title>The genome sequence of Chitinophaga sp. B61.</title>
        <authorList>
            <person name="Zhang X."/>
        </authorList>
    </citation>
    <scope>NUCLEOTIDE SEQUENCE [LARGE SCALE GENOMIC DNA]</scope>
    <source>
        <strain evidence="2 3">B61</strain>
    </source>
</reference>
<sequence length="269" mass="31395">MANLEMIRQMRLKYDYKFRTDADNSIEYGQLTRKDYFEKAFDTRAFQNIQGDYEKYFLSGAETNVSLLFIDVCNFSIMSKDWPGDSIGRYFDRYYGLIIPIIYKYGGEIDKIMGDGIIAVFGQPFINASPTQCFEQANNCAKQIIFNTRQSDYVSKVAFHNGKIKYFKNKSTFYNEYTIIGQPLTELFRLESVSVDNAINFYQSGPVRICYDEMIKSRDYRWTGIGEGNKYMDERGMPWSFSVKTVPKLNGVKEEPKIVYMEDLLRITC</sequence>
<evidence type="ECO:0000259" key="1">
    <source>
        <dbReference type="PROSITE" id="PS50125"/>
    </source>
</evidence>
<evidence type="ECO:0000313" key="2">
    <source>
        <dbReference type="EMBL" id="MBW8687255.1"/>
    </source>
</evidence>
<dbReference type="Proteomes" id="UP000812961">
    <property type="component" value="Unassembled WGS sequence"/>
</dbReference>
<dbReference type="PROSITE" id="PS50125">
    <property type="entry name" value="GUANYLATE_CYCLASE_2"/>
    <property type="match status" value="1"/>
</dbReference>
<dbReference type="InterPro" id="IPR029787">
    <property type="entry name" value="Nucleotide_cyclase"/>
</dbReference>
<organism evidence="2 3">
    <name type="scientific">Chitinophaga rhizophila</name>
    <dbReference type="NCBI Taxonomy" id="2866212"/>
    <lineage>
        <taxon>Bacteria</taxon>
        <taxon>Pseudomonadati</taxon>
        <taxon>Bacteroidota</taxon>
        <taxon>Chitinophagia</taxon>
        <taxon>Chitinophagales</taxon>
        <taxon>Chitinophagaceae</taxon>
        <taxon>Chitinophaga</taxon>
    </lineage>
</organism>